<dbReference type="Proteomes" id="UP000306102">
    <property type="component" value="Unassembled WGS sequence"/>
</dbReference>
<name>A0A4S4E975_CAMSN</name>
<evidence type="ECO:0008006" key="9">
    <source>
        <dbReference type="Google" id="ProtNLM"/>
    </source>
</evidence>
<dbReference type="NCBIfam" id="TIGR00756">
    <property type="entry name" value="PPR"/>
    <property type="match status" value="3"/>
</dbReference>
<proteinExistence type="inferred from homology"/>
<dbReference type="Gene3D" id="1.25.40.10">
    <property type="entry name" value="Tetratricopeptide repeat domain"/>
    <property type="match status" value="2"/>
</dbReference>
<keyword evidence="3" id="KW-0677">Repeat</keyword>
<comment type="caution">
    <text evidence="7">The sequence shown here is derived from an EMBL/GenBank/DDBJ whole genome shotgun (WGS) entry which is preliminary data.</text>
</comment>
<dbReference type="PANTHER" id="PTHR45717:SF20">
    <property type="entry name" value="OS07G0598500 PROTEIN"/>
    <property type="match status" value="1"/>
</dbReference>
<comment type="subcellular location">
    <subcellularLocation>
        <location evidence="1">Mitochondrion</location>
    </subcellularLocation>
</comment>
<evidence type="ECO:0000256" key="4">
    <source>
        <dbReference type="ARBA" id="ARBA00022946"/>
    </source>
</evidence>
<protein>
    <recommendedName>
        <fullName evidence="9">Pentacotripeptide-repeat region of PRORP domain-containing protein</fullName>
    </recommendedName>
</protein>
<evidence type="ECO:0000256" key="3">
    <source>
        <dbReference type="ARBA" id="ARBA00022737"/>
    </source>
</evidence>
<dbReference type="InterPro" id="IPR011990">
    <property type="entry name" value="TPR-like_helical_dom_sf"/>
</dbReference>
<dbReference type="AlphaFoldDB" id="A0A4S4E975"/>
<evidence type="ECO:0000313" key="8">
    <source>
        <dbReference type="Proteomes" id="UP000306102"/>
    </source>
</evidence>
<sequence>MHHFMLIQPSPQLSNPPFSVSTLKSQTLLSLSLWNRLSSNSSMKSTRRLFETLIRDNNNGIASSSRLYYTNRQGKVTLYSKISPMGNPSTSVTPELDVWVDNGNKVRVAELQRIIHDLRKRKRFSQALEVCEWMSKKGICAFSPIEHAVQLDLIGRVHGFLSAESYFNNLKDQDKTNKTYGALLNCYVRQRQTDKSLSHLQKMKEMGFASSSLTYNDIMCLYTNIGQHEKVPDVLTEMKRNKVSPDNFSYRICINSYGVKSDIEGMENILKEMESQPHIVVDWNTYAVVANFYIKGGLTNKAIDALKKSEEKLDNKDGLGYNHLISLYAGLGNKSEVLRLWGLEKSACKRCINRDYVTMLESLVKLGELEEAKKVLKEWEASGNCYDFRVPNIVIVDYCEKGLFEKARAMLEDLMEKGKALTPNSWGKVAEGYLNKGEMEKAKGCMKAALSLHVENKRWKPNPKVITGILNWVGDTGSVNDAEAFIASLRTVIPMNRQMYHVLLKANIQSGKEVDELLCSMKADKINEDEETKEILGVKQIETK</sequence>
<gene>
    <name evidence="7" type="ORF">TEA_026807</name>
</gene>
<evidence type="ECO:0000256" key="1">
    <source>
        <dbReference type="ARBA" id="ARBA00004173"/>
    </source>
</evidence>
<comment type="similarity">
    <text evidence="2">Belongs to the PPR family. P subfamily.</text>
</comment>
<dbReference type="Pfam" id="PF13041">
    <property type="entry name" value="PPR_2"/>
    <property type="match status" value="1"/>
</dbReference>
<dbReference type="PROSITE" id="PS51375">
    <property type="entry name" value="PPR"/>
    <property type="match status" value="2"/>
</dbReference>
<evidence type="ECO:0000256" key="6">
    <source>
        <dbReference type="PROSITE-ProRule" id="PRU00708"/>
    </source>
</evidence>
<dbReference type="Pfam" id="PF01535">
    <property type="entry name" value="PPR"/>
    <property type="match status" value="3"/>
</dbReference>
<accession>A0A4S4E975</accession>
<evidence type="ECO:0000256" key="5">
    <source>
        <dbReference type="ARBA" id="ARBA00023128"/>
    </source>
</evidence>
<dbReference type="GO" id="GO:0003729">
    <property type="term" value="F:mRNA binding"/>
    <property type="evidence" value="ECO:0007669"/>
    <property type="project" value="UniProtKB-ARBA"/>
</dbReference>
<keyword evidence="8" id="KW-1185">Reference proteome</keyword>
<feature type="repeat" description="PPR" evidence="6">
    <location>
        <begin position="211"/>
        <end position="245"/>
    </location>
</feature>
<evidence type="ECO:0000256" key="2">
    <source>
        <dbReference type="ARBA" id="ARBA00007626"/>
    </source>
</evidence>
<dbReference type="EMBL" id="SDRB02006393">
    <property type="protein sequence ID" value="THG12680.1"/>
    <property type="molecule type" value="Genomic_DNA"/>
</dbReference>
<dbReference type="FunFam" id="1.25.40.10:FF:000385">
    <property type="entry name" value="Pentatricopeptide repeat-containing protein mitochondrial"/>
    <property type="match status" value="1"/>
</dbReference>
<keyword evidence="4" id="KW-0809">Transit peptide</keyword>
<dbReference type="PANTHER" id="PTHR45717">
    <property type="entry name" value="OS12G0527900 PROTEIN"/>
    <property type="match status" value="1"/>
</dbReference>
<keyword evidence="5" id="KW-0496">Mitochondrion</keyword>
<dbReference type="InterPro" id="IPR002885">
    <property type="entry name" value="PPR_rpt"/>
</dbReference>
<reference evidence="7 8" key="1">
    <citation type="journal article" date="2018" name="Proc. Natl. Acad. Sci. U.S.A.">
        <title>Draft genome sequence of Camellia sinensis var. sinensis provides insights into the evolution of the tea genome and tea quality.</title>
        <authorList>
            <person name="Wei C."/>
            <person name="Yang H."/>
            <person name="Wang S."/>
            <person name="Zhao J."/>
            <person name="Liu C."/>
            <person name="Gao L."/>
            <person name="Xia E."/>
            <person name="Lu Y."/>
            <person name="Tai Y."/>
            <person name="She G."/>
            <person name="Sun J."/>
            <person name="Cao H."/>
            <person name="Tong W."/>
            <person name="Gao Q."/>
            <person name="Li Y."/>
            <person name="Deng W."/>
            <person name="Jiang X."/>
            <person name="Wang W."/>
            <person name="Chen Q."/>
            <person name="Zhang S."/>
            <person name="Li H."/>
            <person name="Wu J."/>
            <person name="Wang P."/>
            <person name="Li P."/>
            <person name="Shi C."/>
            <person name="Zheng F."/>
            <person name="Jian J."/>
            <person name="Huang B."/>
            <person name="Shan D."/>
            <person name="Shi M."/>
            <person name="Fang C."/>
            <person name="Yue Y."/>
            <person name="Li F."/>
            <person name="Li D."/>
            <person name="Wei S."/>
            <person name="Han B."/>
            <person name="Jiang C."/>
            <person name="Yin Y."/>
            <person name="Xia T."/>
            <person name="Zhang Z."/>
            <person name="Bennetzen J.L."/>
            <person name="Zhao S."/>
            <person name="Wan X."/>
        </authorList>
    </citation>
    <scope>NUCLEOTIDE SEQUENCE [LARGE SCALE GENOMIC DNA]</scope>
    <source>
        <strain evidence="8">cv. Shuchazao</strain>
        <tissue evidence="7">Leaf</tissue>
    </source>
</reference>
<dbReference type="SUPFAM" id="SSF48452">
    <property type="entry name" value="TPR-like"/>
    <property type="match status" value="1"/>
</dbReference>
<feature type="repeat" description="PPR" evidence="6">
    <location>
        <begin position="176"/>
        <end position="210"/>
    </location>
</feature>
<dbReference type="GO" id="GO:0005739">
    <property type="term" value="C:mitochondrion"/>
    <property type="evidence" value="ECO:0007669"/>
    <property type="project" value="UniProtKB-SubCell"/>
</dbReference>
<organism evidence="7 8">
    <name type="scientific">Camellia sinensis var. sinensis</name>
    <name type="common">China tea</name>
    <dbReference type="NCBI Taxonomy" id="542762"/>
    <lineage>
        <taxon>Eukaryota</taxon>
        <taxon>Viridiplantae</taxon>
        <taxon>Streptophyta</taxon>
        <taxon>Embryophyta</taxon>
        <taxon>Tracheophyta</taxon>
        <taxon>Spermatophyta</taxon>
        <taxon>Magnoliopsida</taxon>
        <taxon>eudicotyledons</taxon>
        <taxon>Gunneridae</taxon>
        <taxon>Pentapetalae</taxon>
        <taxon>asterids</taxon>
        <taxon>Ericales</taxon>
        <taxon>Theaceae</taxon>
        <taxon>Camellia</taxon>
    </lineage>
</organism>
<evidence type="ECO:0000313" key="7">
    <source>
        <dbReference type="EMBL" id="THG12680.1"/>
    </source>
</evidence>